<organism evidence="1">
    <name type="scientific">Spironucleus salmonicida</name>
    <dbReference type="NCBI Taxonomy" id="348837"/>
    <lineage>
        <taxon>Eukaryota</taxon>
        <taxon>Metamonada</taxon>
        <taxon>Diplomonadida</taxon>
        <taxon>Hexamitidae</taxon>
        <taxon>Hexamitinae</taxon>
        <taxon>Spironucleus</taxon>
    </lineage>
</organism>
<protein>
    <submittedName>
        <fullName evidence="1">Uncharacterized protein</fullName>
    </submittedName>
</protein>
<reference evidence="1 2" key="1">
    <citation type="journal article" date="2014" name="PLoS Genet.">
        <title>The Genome of Spironucleus salmonicida Highlights a Fish Pathogen Adapted to Fluctuating Environments.</title>
        <authorList>
            <person name="Xu F."/>
            <person name="Jerlstrom-Hultqvist J."/>
            <person name="Einarsson E."/>
            <person name="Astvaldsson A."/>
            <person name="Svard S.G."/>
            <person name="Andersson J.O."/>
        </authorList>
    </citation>
    <scope>NUCLEOTIDE SEQUENCE</scope>
    <source>
        <strain evidence="2">ATCC 50377</strain>
    </source>
</reference>
<sequence>MILLDSYVILNISNFNSKTQLYLARVNQINVDEIIQVYLQNKQISIGYELDVTELREQQEELHNQIQKIMSYQVNEKNKIEINLHYLDQRFLAEFEPDYAYILQQLNLDNLVILSIDDKEMICQQISGSIASKQEDLIKKWIQQVNQGEKIKKYLENFNYVDYNALKLNNADLQLFREHKTITQQIQSIIQQTKIGSNNVSVYQYDFYNTDQLDFRKCSLNVDSIISFLGNYVVLQQDFIKNINAIQFYVILSKPPTDNQHQISIVEEPPKSPLETIKYWLANYPEPRTPEIQNYLKNISSENFIQVVADTANQQLFDNYSTVQAQIQFLIDEAKDKAKGRKIILNFNDKISKDQWFAATLTDPTVECIIKNLEHYVIVGFELEGTKQTQFIILGIQQ</sequence>
<dbReference type="VEuPathDB" id="GiardiaDB:SS50377_27714"/>
<dbReference type="EMBL" id="AUWU02000007">
    <property type="protein sequence ID" value="KAH0571413.1"/>
    <property type="molecule type" value="Genomic_DNA"/>
</dbReference>
<keyword evidence="3" id="KW-1185">Reference proteome</keyword>
<proteinExistence type="predicted"/>
<gene>
    <name evidence="1" type="ORF">SS50377_13315</name>
    <name evidence="2" type="ORF">SS50377_27714</name>
</gene>
<evidence type="ECO:0000313" key="3">
    <source>
        <dbReference type="Proteomes" id="UP000018208"/>
    </source>
</evidence>
<dbReference type="EMBL" id="KI546073">
    <property type="protein sequence ID" value="EST46509.1"/>
    <property type="molecule type" value="Genomic_DNA"/>
</dbReference>
<name>V6M056_9EUKA</name>
<dbReference type="AlphaFoldDB" id="V6M056"/>
<evidence type="ECO:0000313" key="2">
    <source>
        <dbReference type="EMBL" id="KAH0571413.1"/>
    </source>
</evidence>
<evidence type="ECO:0000313" key="1">
    <source>
        <dbReference type="EMBL" id="EST46509.1"/>
    </source>
</evidence>
<accession>V6M056</accession>
<dbReference type="Proteomes" id="UP000018208">
    <property type="component" value="Unassembled WGS sequence"/>
</dbReference>
<reference evidence="2" key="2">
    <citation type="submission" date="2020-12" db="EMBL/GenBank/DDBJ databases">
        <title>New Spironucleus salmonicida genome in near-complete chromosomes.</title>
        <authorList>
            <person name="Xu F."/>
            <person name="Kurt Z."/>
            <person name="Jimenez-Gonzalez A."/>
            <person name="Astvaldsson A."/>
            <person name="Andersson J.O."/>
            <person name="Svard S.G."/>
        </authorList>
    </citation>
    <scope>NUCLEOTIDE SEQUENCE</scope>
    <source>
        <strain evidence="2">ATCC 50377</strain>
    </source>
</reference>